<keyword evidence="2" id="KW-1185">Reference proteome</keyword>
<gene>
    <name evidence="1" type="ORF">PENTCL1PPCAC_5226</name>
</gene>
<sequence>EMNLSVLPSDIIRKIIIFGQEDINSIRQISPEWNSLALDHLTHRKLLPSIKWFYYRVDFDGQTALCMRMLAKYRDYFGVGSWSFTPKYVDVRSGSYFDNIVRHGSSAQFFKLFLSRCSRIERLELKISRVERLELETASVRRREIAIFRDALRDVIVDEIVF</sequence>
<accession>A0AAV5SI55</accession>
<evidence type="ECO:0008006" key="3">
    <source>
        <dbReference type="Google" id="ProtNLM"/>
    </source>
</evidence>
<evidence type="ECO:0000313" key="2">
    <source>
        <dbReference type="Proteomes" id="UP001432027"/>
    </source>
</evidence>
<proteinExistence type="predicted"/>
<dbReference type="AlphaFoldDB" id="A0AAV5SI55"/>
<name>A0AAV5SI55_9BILA</name>
<organism evidence="1 2">
    <name type="scientific">Pristionchus entomophagus</name>
    <dbReference type="NCBI Taxonomy" id="358040"/>
    <lineage>
        <taxon>Eukaryota</taxon>
        <taxon>Metazoa</taxon>
        <taxon>Ecdysozoa</taxon>
        <taxon>Nematoda</taxon>
        <taxon>Chromadorea</taxon>
        <taxon>Rhabditida</taxon>
        <taxon>Rhabditina</taxon>
        <taxon>Diplogasteromorpha</taxon>
        <taxon>Diplogasteroidea</taxon>
        <taxon>Neodiplogasteridae</taxon>
        <taxon>Pristionchus</taxon>
    </lineage>
</organism>
<dbReference type="Proteomes" id="UP001432027">
    <property type="component" value="Unassembled WGS sequence"/>
</dbReference>
<reference evidence="1" key="1">
    <citation type="submission" date="2023-10" db="EMBL/GenBank/DDBJ databases">
        <title>Genome assembly of Pristionchus species.</title>
        <authorList>
            <person name="Yoshida K."/>
            <person name="Sommer R.J."/>
        </authorList>
    </citation>
    <scope>NUCLEOTIDE SEQUENCE</scope>
    <source>
        <strain evidence="1">RS0144</strain>
    </source>
</reference>
<dbReference type="EMBL" id="BTSX01000002">
    <property type="protein sequence ID" value="GMS83051.1"/>
    <property type="molecule type" value="Genomic_DNA"/>
</dbReference>
<comment type="caution">
    <text evidence="1">The sequence shown here is derived from an EMBL/GenBank/DDBJ whole genome shotgun (WGS) entry which is preliminary data.</text>
</comment>
<evidence type="ECO:0000313" key="1">
    <source>
        <dbReference type="EMBL" id="GMS83051.1"/>
    </source>
</evidence>
<protein>
    <recommendedName>
        <fullName evidence="3">F-box domain-containing protein</fullName>
    </recommendedName>
</protein>
<feature type="non-terminal residue" evidence="1">
    <location>
        <position position="1"/>
    </location>
</feature>
<feature type="non-terminal residue" evidence="1">
    <location>
        <position position="162"/>
    </location>
</feature>